<keyword evidence="2" id="KW-0378">Hydrolase</keyword>
<accession>A0A765X7Q2</accession>
<organism evidence="2">
    <name type="scientific">Escherichia coli</name>
    <dbReference type="NCBI Taxonomy" id="562"/>
    <lineage>
        <taxon>Bacteria</taxon>
        <taxon>Pseudomonadati</taxon>
        <taxon>Pseudomonadota</taxon>
        <taxon>Gammaproteobacteria</taxon>
        <taxon>Enterobacterales</taxon>
        <taxon>Enterobacteriaceae</taxon>
        <taxon>Escherichia</taxon>
    </lineage>
</organism>
<proteinExistence type="predicted"/>
<feature type="domain" description="AB hydrolase-1" evidence="1">
    <location>
        <begin position="18"/>
        <end position="242"/>
    </location>
</feature>
<evidence type="ECO:0000313" key="2">
    <source>
        <dbReference type="EMBL" id="HAG5771212.1"/>
    </source>
</evidence>
<dbReference type="GO" id="GO:0016787">
    <property type="term" value="F:hydrolase activity"/>
    <property type="evidence" value="ECO:0007669"/>
    <property type="project" value="UniProtKB-KW"/>
</dbReference>
<dbReference type="Pfam" id="PF00561">
    <property type="entry name" value="Abhydrolase_1"/>
    <property type="match status" value="1"/>
</dbReference>
<dbReference type="EMBL" id="DAAYTU010000017">
    <property type="protein sequence ID" value="HAG5771212.1"/>
    <property type="molecule type" value="Genomic_DNA"/>
</dbReference>
<reference evidence="2" key="1">
    <citation type="journal article" date="2018" name="Genome Biol.">
        <title>SKESA: strategic k-mer extension for scrupulous assemblies.</title>
        <authorList>
            <person name="Souvorov A."/>
            <person name="Agarwala R."/>
            <person name="Lipman D.J."/>
        </authorList>
    </citation>
    <scope>NUCLEOTIDE SEQUENCE [LARGE SCALE GENOMIC DNA]</scope>
    <source>
        <strain evidence="2">1839</strain>
    </source>
</reference>
<dbReference type="AlphaFoldDB" id="A0A765X7Q2"/>
<dbReference type="SUPFAM" id="SSF53474">
    <property type="entry name" value="alpha/beta-Hydrolases"/>
    <property type="match status" value="1"/>
</dbReference>
<sequence length="266" mass="30409">MKYQFTDSGYSETNRLNPPIVLVHGFFMNSNMFTYQVDALKEKHRIICINVRGFDINTDQIEPYSLYDIVNDILKIADILHLDKFILGGMSMGGYISLRFALSHPERLAGLILIATQAEQDPPDIASNYIELCNGWQAPTIKENIISSLLPVFFGNNKPEAEKWREIWLQHKPENIKLAMNAMLERDNISHKIHNIDTPTLIIHGSSDSGIPLEKAMKMQKMINHSKLEVIPDAHHALNITHANEVNRIINDWLTETTYSNHSQHI</sequence>
<dbReference type="PRINTS" id="PR00111">
    <property type="entry name" value="ABHYDROLASE"/>
</dbReference>
<name>A0A765X7Q2_ECOLX</name>
<dbReference type="Gene3D" id="3.40.50.1820">
    <property type="entry name" value="alpha/beta hydrolase"/>
    <property type="match status" value="1"/>
</dbReference>
<gene>
    <name evidence="2" type="ORF">GGB84_002902</name>
</gene>
<dbReference type="InterPro" id="IPR050266">
    <property type="entry name" value="AB_hydrolase_sf"/>
</dbReference>
<reference evidence="2" key="2">
    <citation type="submission" date="2020-02" db="EMBL/GenBank/DDBJ databases">
        <authorList>
            <consortium name="NCBI Pathogen Detection Project"/>
        </authorList>
    </citation>
    <scope>NUCLEOTIDE SEQUENCE</scope>
    <source>
        <strain evidence="2">1839</strain>
    </source>
</reference>
<dbReference type="InterPro" id="IPR000073">
    <property type="entry name" value="AB_hydrolase_1"/>
</dbReference>
<comment type="caution">
    <text evidence="2">The sequence shown here is derived from an EMBL/GenBank/DDBJ whole genome shotgun (WGS) entry which is preliminary data.</text>
</comment>
<dbReference type="InterPro" id="IPR029058">
    <property type="entry name" value="AB_hydrolase_fold"/>
</dbReference>
<evidence type="ECO:0000259" key="1">
    <source>
        <dbReference type="Pfam" id="PF00561"/>
    </source>
</evidence>
<dbReference type="PANTHER" id="PTHR43798">
    <property type="entry name" value="MONOACYLGLYCEROL LIPASE"/>
    <property type="match status" value="1"/>
</dbReference>
<protein>
    <submittedName>
        <fullName evidence="2">Alpha/beta hydrolase</fullName>
    </submittedName>
</protein>